<name>A0A1X7UE47_AMPQE</name>
<dbReference type="EnsemblMetazoa" id="Aqu2.1.26037_001">
    <property type="protein sequence ID" value="Aqu2.1.26037_001"/>
    <property type="gene ID" value="Aqu2.1.26037"/>
</dbReference>
<sequence>MAHKDVVTIPAYVIQPATRPHIVWIEIKDGTSETRREDIYWKGVLDSISGDVANEVRGTPYSDLKIVLSGSSMVESLGSHVRTPNQDLKCTNANTLSIYTTLSAEPGEGEICNYGEYQSLAEKIIHQVIESTYKHLSGETYVKIKYDAIILKKANNQKKSAPEGVIVVT</sequence>
<evidence type="ECO:0000313" key="1">
    <source>
        <dbReference type="EnsemblMetazoa" id="Aqu2.1.26037_001"/>
    </source>
</evidence>
<dbReference type="InParanoid" id="A0A1X7UE47"/>
<accession>A0A1X7UE47</accession>
<organism evidence="1">
    <name type="scientific">Amphimedon queenslandica</name>
    <name type="common">Sponge</name>
    <dbReference type="NCBI Taxonomy" id="400682"/>
    <lineage>
        <taxon>Eukaryota</taxon>
        <taxon>Metazoa</taxon>
        <taxon>Porifera</taxon>
        <taxon>Demospongiae</taxon>
        <taxon>Heteroscleromorpha</taxon>
        <taxon>Haplosclerida</taxon>
        <taxon>Niphatidae</taxon>
        <taxon>Amphimedon</taxon>
    </lineage>
</organism>
<reference evidence="1" key="1">
    <citation type="submission" date="2017-05" db="UniProtKB">
        <authorList>
            <consortium name="EnsemblMetazoa"/>
        </authorList>
    </citation>
    <scope>IDENTIFICATION</scope>
</reference>
<protein>
    <submittedName>
        <fullName evidence="1">Uncharacterized protein</fullName>
    </submittedName>
</protein>
<dbReference type="AlphaFoldDB" id="A0A1X7UE47"/>
<proteinExistence type="predicted"/>